<dbReference type="InterPro" id="IPR006500">
    <property type="entry name" value="Helicase_put_C_phage/plasmid"/>
</dbReference>
<dbReference type="Proteomes" id="UP000533429">
    <property type="component" value="Unassembled WGS sequence"/>
</dbReference>
<dbReference type="Gene3D" id="3.40.50.300">
    <property type="entry name" value="P-loop containing nucleotide triphosphate hydrolases"/>
    <property type="match status" value="1"/>
</dbReference>
<dbReference type="InterPro" id="IPR051620">
    <property type="entry name" value="ORF904-like_C"/>
</dbReference>
<evidence type="ECO:0000256" key="3">
    <source>
        <dbReference type="ARBA" id="ARBA00022840"/>
    </source>
</evidence>
<dbReference type="CDD" id="cd01029">
    <property type="entry name" value="TOPRIM_primases"/>
    <property type="match status" value="1"/>
</dbReference>
<dbReference type="PROSITE" id="PS51206">
    <property type="entry name" value="SF3_HELICASE_1"/>
    <property type="match status" value="1"/>
</dbReference>
<dbReference type="PANTHER" id="PTHR35372">
    <property type="entry name" value="ATP BINDING PROTEIN-RELATED"/>
    <property type="match status" value="1"/>
</dbReference>
<evidence type="ECO:0000313" key="6">
    <source>
        <dbReference type="Proteomes" id="UP000533429"/>
    </source>
</evidence>
<dbReference type="SUPFAM" id="SSF52540">
    <property type="entry name" value="P-loop containing nucleoside triphosphate hydrolases"/>
    <property type="match status" value="1"/>
</dbReference>
<dbReference type="AlphaFoldDB" id="A0A850R2Y2"/>
<dbReference type="Pfam" id="PF13362">
    <property type="entry name" value="Toprim_3"/>
    <property type="match status" value="1"/>
</dbReference>
<dbReference type="GO" id="GO:0016787">
    <property type="term" value="F:hydrolase activity"/>
    <property type="evidence" value="ECO:0007669"/>
    <property type="project" value="UniProtKB-KW"/>
</dbReference>
<proteinExistence type="predicted"/>
<dbReference type="PANTHER" id="PTHR35372:SF2">
    <property type="entry name" value="SF3 HELICASE DOMAIN-CONTAINING PROTEIN"/>
    <property type="match status" value="1"/>
</dbReference>
<dbReference type="Pfam" id="PF19263">
    <property type="entry name" value="DUF5906"/>
    <property type="match status" value="1"/>
</dbReference>
<evidence type="ECO:0000256" key="1">
    <source>
        <dbReference type="ARBA" id="ARBA00022741"/>
    </source>
</evidence>
<name>A0A850R2Y2_PHODD</name>
<evidence type="ECO:0000313" key="5">
    <source>
        <dbReference type="EMBL" id="NVP02898.1"/>
    </source>
</evidence>
<comment type="caution">
    <text evidence="5">The sequence shown here is derived from an EMBL/GenBank/DDBJ whole genome shotgun (WGS) entry which is preliminary data.</text>
</comment>
<protein>
    <submittedName>
        <fullName evidence="5">Toprim domain-containing protein</fullName>
    </submittedName>
</protein>
<feature type="domain" description="SF3 helicase" evidence="4">
    <location>
        <begin position="525"/>
        <end position="696"/>
    </location>
</feature>
<gene>
    <name evidence="5" type="ORF">HWA77_22060</name>
</gene>
<dbReference type="InterPro" id="IPR027417">
    <property type="entry name" value="P-loop_NTPase"/>
</dbReference>
<dbReference type="GO" id="GO:0005524">
    <property type="term" value="F:ATP binding"/>
    <property type="evidence" value="ECO:0007669"/>
    <property type="project" value="UniProtKB-KW"/>
</dbReference>
<dbReference type="InterPro" id="IPR006171">
    <property type="entry name" value="TOPRIM_dom"/>
</dbReference>
<dbReference type="InterPro" id="IPR045455">
    <property type="entry name" value="NrS-1_pol-like_helicase"/>
</dbReference>
<dbReference type="EMBL" id="JABXOR010001425">
    <property type="protein sequence ID" value="NVP02898.1"/>
    <property type="molecule type" value="Genomic_DNA"/>
</dbReference>
<keyword evidence="1" id="KW-0547">Nucleotide-binding</keyword>
<keyword evidence="3" id="KW-0067">ATP-binding</keyword>
<evidence type="ECO:0000256" key="2">
    <source>
        <dbReference type="ARBA" id="ARBA00022801"/>
    </source>
</evidence>
<accession>A0A850R2Y2</accession>
<evidence type="ECO:0000259" key="4">
    <source>
        <dbReference type="PROSITE" id="PS51206"/>
    </source>
</evidence>
<organism evidence="5 6">
    <name type="scientific">Photobacterium damselae subsp. damselae</name>
    <name type="common">Listonella damsela</name>
    <dbReference type="NCBI Taxonomy" id="85581"/>
    <lineage>
        <taxon>Bacteria</taxon>
        <taxon>Pseudomonadati</taxon>
        <taxon>Pseudomonadota</taxon>
        <taxon>Gammaproteobacteria</taxon>
        <taxon>Vibrionales</taxon>
        <taxon>Vibrionaceae</taxon>
        <taxon>Photobacterium</taxon>
    </lineage>
</organism>
<reference evidence="5 6" key="1">
    <citation type="submission" date="2020-06" db="EMBL/GenBank/DDBJ databases">
        <title>Photobacterium damselae subsp. damselae comparative genomics.</title>
        <authorList>
            <person name="Osorio C.R."/>
        </authorList>
    </citation>
    <scope>NUCLEOTIDE SEQUENCE [LARGE SCALE GENOMIC DNA]</scope>
    <source>
        <strain evidence="5 6">TW250/03</strain>
    </source>
</reference>
<keyword evidence="2" id="KW-0378">Hydrolase</keyword>
<dbReference type="InterPro" id="IPR034154">
    <property type="entry name" value="TOPRIM_DnaG/twinkle"/>
</dbReference>
<dbReference type="Gene3D" id="3.40.1360.10">
    <property type="match status" value="1"/>
</dbReference>
<dbReference type="NCBIfam" id="TIGR01613">
    <property type="entry name" value="primase_Cterm"/>
    <property type="match status" value="1"/>
</dbReference>
<dbReference type="InterPro" id="IPR014015">
    <property type="entry name" value="Helicase_SF3_DNA-vir"/>
</dbReference>
<sequence>MLTIDLFSAFIIAILEHGLTPPKEIIADGSIYRFSSNGKPNDKSGYYAFFSHHDGFCAGFFGCWRTGLYSTWSSRHESSLSDYELKLVSDCKLKAEQARRKVHQDRAEYSTLLWKQTQSASPSHPYLVKKQLKELGDIGYLPSIACADFFMNEAQKTSLHDCLLIPIYDKDDNIQSLQAINGAGKKFFMKGGKMVGGRFVFHGNNERVYVCEGYATGASLYALTQSTVVVAFNAANLETVAPSLQELYPDSEIVVAADNDHQKEKEGKGNKGLEVAQTLLEKHQMAYSAPTFSDDEQGSDWNDFCCTHSDDEAQDALIQNVVTPPVIYESFDQCIEALTANNKDEEAFNAAIVFIKDASHLFVTEMRKELKNITGVDIGDIRKAIAQLRKSEEKPELTHSQIAEKHIETYKNQAPVGAYGKMWQYNQAQGIWEEQELSKIGVSIGKTFDDEVTCRKGGDYRSIASHVYDVVSDELFFDNVPTGIHTPTGFIHVDGKILRKSFPSANHRARFNLDIEPDFDTEPTKLITLLQEAFDGCYPEEQIRQLQMLTGMTLMGLLPREQRVVLLYGAAGSGKSVYLRLIEALIPSRFRTNVSPLDLDSDYKVAALAGKQINLVPELDKEKPIPSAQFKAITGGDTVSAREPYGKVFSFTPKTACWFNGNYYPTTKDYTEGFWRRWTIVHFVNTKSATQRNPNLLDEIVSEELSAFLGWALKGTLDYLENGLYLSPAHNESLEEWRRDGNSVLSWLNASEDNNVGLRCFGFGGKPLRITHAYNIYQDWCKKNNRKAFNSQGFKAYMDGQGYTTTTYNGYTCYDSLFDARPKLDYCA</sequence>